<name>A0A9D1UE53_9FIRM</name>
<feature type="transmembrane region" description="Helical" evidence="1">
    <location>
        <begin position="33"/>
        <end position="57"/>
    </location>
</feature>
<reference evidence="2" key="1">
    <citation type="journal article" date="2021" name="PeerJ">
        <title>Extensive microbial diversity within the chicken gut microbiome revealed by metagenomics and culture.</title>
        <authorList>
            <person name="Gilroy R."/>
            <person name="Ravi A."/>
            <person name="Getino M."/>
            <person name="Pursley I."/>
            <person name="Horton D.L."/>
            <person name="Alikhan N.F."/>
            <person name="Baker D."/>
            <person name="Gharbi K."/>
            <person name="Hall N."/>
            <person name="Watson M."/>
            <person name="Adriaenssens E.M."/>
            <person name="Foster-Nyarko E."/>
            <person name="Jarju S."/>
            <person name="Secka A."/>
            <person name="Antonio M."/>
            <person name="Oren A."/>
            <person name="Chaudhuri R.R."/>
            <person name="La Ragione R."/>
            <person name="Hildebrand F."/>
            <person name="Pallen M.J."/>
        </authorList>
    </citation>
    <scope>NUCLEOTIDE SEQUENCE</scope>
    <source>
        <strain evidence="2">ChiSxjej1B13-11762</strain>
    </source>
</reference>
<evidence type="ECO:0000313" key="3">
    <source>
        <dbReference type="Proteomes" id="UP000824263"/>
    </source>
</evidence>
<gene>
    <name evidence="2" type="ORF">H9873_09315</name>
</gene>
<feature type="non-terminal residue" evidence="2">
    <location>
        <position position="1"/>
    </location>
</feature>
<protein>
    <submittedName>
        <fullName evidence="2">Uncharacterized protein</fullName>
    </submittedName>
</protein>
<reference evidence="2" key="2">
    <citation type="submission" date="2021-04" db="EMBL/GenBank/DDBJ databases">
        <authorList>
            <person name="Gilroy R."/>
        </authorList>
    </citation>
    <scope>NUCLEOTIDE SEQUENCE</scope>
    <source>
        <strain evidence="2">ChiSxjej1B13-11762</strain>
    </source>
</reference>
<comment type="caution">
    <text evidence="2">The sequence shown here is derived from an EMBL/GenBank/DDBJ whole genome shotgun (WGS) entry which is preliminary data.</text>
</comment>
<dbReference type="AlphaFoldDB" id="A0A9D1UE53"/>
<accession>A0A9D1UE53</accession>
<proteinExistence type="predicted"/>
<keyword evidence="1" id="KW-0472">Membrane</keyword>
<organism evidence="2 3">
    <name type="scientific">Candidatus Dorea gallistercoris</name>
    <dbReference type="NCBI Taxonomy" id="2838542"/>
    <lineage>
        <taxon>Bacteria</taxon>
        <taxon>Bacillati</taxon>
        <taxon>Bacillota</taxon>
        <taxon>Clostridia</taxon>
        <taxon>Lachnospirales</taxon>
        <taxon>Lachnospiraceae</taxon>
        <taxon>Dorea</taxon>
    </lineage>
</organism>
<keyword evidence="1" id="KW-0812">Transmembrane</keyword>
<keyword evidence="1" id="KW-1133">Transmembrane helix</keyword>
<dbReference type="EMBL" id="DXGF01000162">
    <property type="protein sequence ID" value="HIW84509.1"/>
    <property type="molecule type" value="Genomic_DNA"/>
</dbReference>
<dbReference type="Proteomes" id="UP000824263">
    <property type="component" value="Unassembled WGS sequence"/>
</dbReference>
<evidence type="ECO:0000256" key="1">
    <source>
        <dbReference type="SAM" id="Phobius"/>
    </source>
</evidence>
<evidence type="ECO:0000313" key="2">
    <source>
        <dbReference type="EMBL" id="HIW84509.1"/>
    </source>
</evidence>
<sequence>GCSIILTGTLGLAVTYAVYQSMNYMGAPFVVPILPVAAVAGLILAICVVVPVAAGIWMERKGSVVERIKGVE</sequence>